<gene>
    <name evidence="1" type="ORF">THAOC_33701</name>
</gene>
<dbReference type="Proteomes" id="UP000266841">
    <property type="component" value="Unassembled WGS sequence"/>
</dbReference>
<keyword evidence="2" id="KW-1185">Reference proteome</keyword>
<evidence type="ECO:0000313" key="2">
    <source>
        <dbReference type="Proteomes" id="UP000266841"/>
    </source>
</evidence>
<dbReference type="EMBL" id="AGNL01046836">
    <property type="protein sequence ID" value="EJK47568.1"/>
    <property type="molecule type" value="Genomic_DNA"/>
</dbReference>
<protein>
    <submittedName>
        <fullName evidence="1">Uncharacterized protein</fullName>
    </submittedName>
</protein>
<comment type="caution">
    <text evidence="1">The sequence shown here is derived from an EMBL/GenBank/DDBJ whole genome shotgun (WGS) entry which is preliminary data.</text>
</comment>
<reference evidence="1 2" key="1">
    <citation type="journal article" date="2012" name="Genome Biol.">
        <title>Genome and low-iron response of an oceanic diatom adapted to chronic iron limitation.</title>
        <authorList>
            <person name="Lommer M."/>
            <person name="Specht M."/>
            <person name="Roy A.S."/>
            <person name="Kraemer L."/>
            <person name="Andreson R."/>
            <person name="Gutowska M.A."/>
            <person name="Wolf J."/>
            <person name="Bergner S.V."/>
            <person name="Schilhabel M.B."/>
            <person name="Klostermeier U.C."/>
            <person name="Beiko R.G."/>
            <person name="Rosenstiel P."/>
            <person name="Hippler M."/>
            <person name="Laroche J."/>
        </authorList>
    </citation>
    <scope>NUCLEOTIDE SEQUENCE [LARGE SCALE GENOMIC DNA]</scope>
    <source>
        <strain evidence="1 2">CCMP1005</strain>
    </source>
</reference>
<sequence length="70" mass="7888">EGEVEREPELRVVTKDMKSSHLTYDPLSSFRGPTDAVNLMRGTSGTTDHDLGDIPTFQDFMKQCVRPSEM</sequence>
<proteinExistence type="predicted"/>
<name>K0R3Q6_THAOC</name>
<accession>K0R3Q6</accession>
<dbReference type="AlphaFoldDB" id="K0R3Q6"/>
<evidence type="ECO:0000313" key="1">
    <source>
        <dbReference type="EMBL" id="EJK47568.1"/>
    </source>
</evidence>
<organism evidence="1 2">
    <name type="scientific">Thalassiosira oceanica</name>
    <name type="common">Marine diatom</name>
    <dbReference type="NCBI Taxonomy" id="159749"/>
    <lineage>
        <taxon>Eukaryota</taxon>
        <taxon>Sar</taxon>
        <taxon>Stramenopiles</taxon>
        <taxon>Ochrophyta</taxon>
        <taxon>Bacillariophyta</taxon>
        <taxon>Coscinodiscophyceae</taxon>
        <taxon>Thalassiosirophycidae</taxon>
        <taxon>Thalassiosirales</taxon>
        <taxon>Thalassiosiraceae</taxon>
        <taxon>Thalassiosira</taxon>
    </lineage>
</organism>
<feature type="non-terminal residue" evidence="1">
    <location>
        <position position="1"/>
    </location>
</feature>